<dbReference type="InterPro" id="IPR036648">
    <property type="entry name" value="CN_Hdrase_a/SCN_Hdrase_g_sf"/>
</dbReference>
<keyword evidence="2" id="KW-1185">Reference proteome</keyword>
<dbReference type="SUPFAM" id="SSF56209">
    <property type="entry name" value="Nitrile hydratase alpha chain"/>
    <property type="match status" value="1"/>
</dbReference>
<sequence>MRERGGNMKKLNEIITKAIMDEDFRKEFLTNPVKASEGFGLSDEEIAELQNVDLSELEQVNAELEERLSKSFINLPELGEDEAADHRSYSTHGSASYGDW</sequence>
<proteinExistence type="predicted"/>
<evidence type="ECO:0000313" key="1">
    <source>
        <dbReference type="EMBL" id="QNU66194.1"/>
    </source>
</evidence>
<protein>
    <submittedName>
        <fullName evidence="1">Franean1_4349 family RiPP</fullName>
    </submittedName>
</protein>
<dbReference type="AlphaFoldDB" id="A0A4U7JHV7"/>
<accession>A0A4U7JHV7</accession>
<name>A0A4U7JHV7_9FIRM</name>
<dbReference type="GO" id="GO:0046914">
    <property type="term" value="F:transition metal ion binding"/>
    <property type="evidence" value="ECO:0007669"/>
    <property type="project" value="InterPro"/>
</dbReference>
<gene>
    <name evidence="1" type="ORF">EHE19_015100</name>
</gene>
<organism evidence="1 2">
    <name type="scientific">Ruminiclostridium herbifermentans</name>
    <dbReference type="NCBI Taxonomy" id="2488810"/>
    <lineage>
        <taxon>Bacteria</taxon>
        <taxon>Bacillati</taxon>
        <taxon>Bacillota</taxon>
        <taxon>Clostridia</taxon>
        <taxon>Eubacteriales</taxon>
        <taxon>Oscillospiraceae</taxon>
        <taxon>Ruminiclostridium</taxon>
    </lineage>
</organism>
<dbReference type="Proteomes" id="UP000306409">
    <property type="component" value="Chromosome"/>
</dbReference>
<reference evidence="1 2" key="1">
    <citation type="submission" date="2020-09" db="EMBL/GenBank/DDBJ databases">
        <title>Characterization and genome sequencing of Ruminiclostridium sp. nov. MA18.</title>
        <authorList>
            <person name="Rettenmaier R."/>
            <person name="Kowollik M.-L."/>
            <person name="Liebl W."/>
            <person name="Zverlov V."/>
        </authorList>
    </citation>
    <scope>NUCLEOTIDE SEQUENCE [LARGE SCALE GENOMIC DNA]</scope>
    <source>
        <strain evidence="1 2">MA18</strain>
    </source>
</reference>
<dbReference type="KEGG" id="rher:EHE19_015100"/>
<dbReference type="EMBL" id="CP061336">
    <property type="protein sequence ID" value="QNU66194.1"/>
    <property type="molecule type" value="Genomic_DNA"/>
</dbReference>
<dbReference type="GO" id="GO:0003824">
    <property type="term" value="F:catalytic activity"/>
    <property type="evidence" value="ECO:0007669"/>
    <property type="project" value="InterPro"/>
</dbReference>
<evidence type="ECO:0000313" key="2">
    <source>
        <dbReference type="Proteomes" id="UP000306409"/>
    </source>
</evidence>
<dbReference type="NCBIfam" id="NF038399">
    <property type="entry name" value="NH_RiPP_Os17"/>
    <property type="match status" value="1"/>
</dbReference>
<dbReference type="RefSeq" id="WP_137696938.1">
    <property type="nucleotide sequence ID" value="NZ_CP061336.1"/>
</dbReference>